<evidence type="ECO:0000259" key="3">
    <source>
        <dbReference type="PROSITE" id="PS50048"/>
    </source>
</evidence>
<keyword evidence="5" id="KW-1185">Reference proteome</keyword>
<dbReference type="Pfam" id="PF00172">
    <property type="entry name" value="Zn_clus"/>
    <property type="match status" value="1"/>
</dbReference>
<evidence type="ECO:0000256" key="1">
    <source>
        <dbReference type="ARBA" id="ARBA00023242"/>
    </source>
</evidence>
<dbReference type="Gene3D" id="4.10.240.10">
    <property type="entry name" value="Zn(2)-C6 fungal-type DNA-binding domain"/>
    <property type="match status" value="1"/>
</dbReference>
<dbReference type="Proteomes" id="UP000800041">
    <property type="component" value="Unassembled WGS sequence"/>
</dbReference>
<feature type="domain" description="Zn(2)-C6 fungal-type" evidence="3">
    <location>
        <begin position="142"/>
        <end position="172"/>
    </location>
</feature>
<feature type="compositionally biased region" description="Polar residues" evidence="2">
    <location>
        <begin position="12"/>
        <end position="22"/>
    </location>
</feature>
<dbReference type="InterPro" id="IPR053187">
    <property type="entry name" value="Notoamide_regulator"/>
</dbReference>
<accession>A0A6G1H1Y8</accession>
<feature type="region of interest" description="Disordered" evidence="2">
    <location>
        <begin position="328"/>
        <end position="349"/>
    </location>
</feature>
<dbReference type="EMBL" id="ML977153">
    <property type="protein sequence ID" value="KAF1987221.1"/>
    <property type="molecule type" value="Genomic_DNA"/>
</dbReference>
<dbReference type="PROSITE" id="PS50048">
    <property type="entry name" value="ZN2_CY6_FUNGAL_2"/>
    <property type="match status" value="1"/>
</dbReference>
<dbReference type="GO" id="GO:0000981">
    <property type="term" value="F:DNA-binding transcription factor activity, RNA polymerase II-specific"/>
    <property type="evidence" value="ECO:0007669"/>
    <property type="project" value="InterPro"/>
</dbReference>
<dbReference type="CDD" id="cd00067">
    <property type="entry name" value="GAL4"/>
    <property type="match status" value="1"/>
</dbReference>
<dbReference type="InterPro" id="IPR001138">
    <property type="entry name" value="Zn2Cys6_DnaBD"/>
</dbReference>
<dbReference type="GO" id="GO:0008270">
    <property type="term" value="F:zinc ion binding"/>
    <property type="evidence" value="ECO:0007669"/>
    <property type="project" value="InterPro"/>
</dbReference>
<proteinExistence type="predicted"/>
<keyword evidence="1" id="KW-0539">Nucleus</keyword>
<evidence type="ECO:0000256" key="2">
    <source>
        <dbReference type="SAM" id="MobiDB-lite"/>
    </source>
</evidence>
<organism evidence="4 5">
    <name type="scientific">Aulographum hederae CBS 113979</name>
    <dbReference type="NCBI Taxonomy" id="1176131"/>
    <lineage>
        <taxon>Eukaryota</taxon>
        <taxon>Fungi</taxon>
        <taxon>Dikarya</taxon>
        <taxon>Ascomycota</taxon>
        <taxon>Pezizomycotina</taxon>
        <taxon>Dothideomycetes</taxon>
        <taxon>Pleosporomycetidae</taxon>
        <taxon>Aulographales</taxon>
        <taxon>Aulographaceae</taxon>
    </lineage>
</organism>
<protein>
    <recommendedName>
        <fullName evidence="3">Zn(2)-C6 fungal-type domain-containing protein</fullName>
    </recommendedName>
</protein>
<name>A0A6G1H1Y8_9PEZI</name>
<evidence type="ECO:0000313" key="5">
    <source>
        <dbReference type="Proteomes" id="UP000800041"/>
    </source>
</evidence>
<dbReference type="InterPro" id="IPR036864">
    <property type="entry name" value="Zn2-C6_fun-type_DNA-bd_sf"/>
</dbReference>
<sequence length="349" mass="37618">MASGAVPEIMAGQSSPTQPKSTTRLLSTAETLKLLVSLSGRPAATKVYAPSNGKLGANSSTGGQWGETAELEDGRLLSRRGVLKHDHDGPTSAATRERNVMFRNIQPGVTSPTLTSPVELTPASGSAQGKLISRRSHITAVACVPCKKRKTKCNGNRPACNTCLSRPTQCYYDMDSEHRWQGGLRKSVKRLEQELEDMKSILPLIAATDKRDAAIVIAQEIQQRGFADRSVDQMRRVLQDQARDTYDTVGQATSGAVEDVEDDPGGSTDRILADPNVAYTAYGPLPYAPVFEGPSSVPDIPIPGSYHETHLSHLQVARPVWDGNAFSSAPGPTLDPNLPHTYQLRSSFS</sequence>
<dbReference type="AlphaFoldDB" id="A0A6G1H1Y8"/>
<reference evidence="4" key="1">
    <citation type="journal article" date="2020" name="Stud. Mycol.">
        <title>101 Dothideomycetes genomes: a test case for predicting lifestyles and emergence of pathogens.</title>
        <authorList>
            <person name="Haridas S."/>
            <person name="Albert R."/>
            <person name="Binder M."/>
            <person name="Bloem J."/>
            <person name="Labutti K."/>
            <person name="Salamov A."/>
            <person name="Andreopoulos B."/>
            <person name="Baker S."/>
            <person name="Barry K."/>
            <person name="Bills G."/>
            <person name="Bluhm B."/>
            <person name="Cannon C."/>
            <person name="Castanera R."/>
            <person name="Culley D."/>
            <person name="Daum C."/>
            <person name="Ezra D."/>
            <person name="Gonzalez J."/>
            <person name="Henrissat B."/>
            <person name="Kuo A."/>
            <person name="Liang C."/>
            <person name="Lipzen A."/>
            <person name="Lutzoni F."/>
            <person name="Magnuson J."/>
            <person name="Mondo S."/>
            <person name="Nolan M."/>
            <person name="Ohm R."/>
            <person name="Pangilinan J."/>
            <person name="Park H.-J."/>
            <person name="Ramirez L."/>
            <person name="Alfaro M."/>
            <person name="Sun H."/>
            <person name="Tritt A."/>
            <person name="Yoshinaga Y."/>
            <person name="Zwiers L.-H."/>
            <person name="Turgeon B."/>
            <person name="Goodwin S."/>
            <person name="Spatafora J."/>
            <person name="Crous P."/>
            <person name="Grigoriev I."/>
        </authorList>
    </citation>
    <scope>NUCLEOTIDE SEQUENCE</scope>
    <source>
        <strain evidence="4">CBS 113979</strain>
    </source>
</reference>
<gene>
    <name evidence="4" type="ORF">K402DRAFT_420450</name>
</gene>
<dbReference type="PANTHER" id="PTHR47256:SF3">
    <property type="entry name" value="ZN(II)2CYS6 TRANSCRIPTION FACTOR (EUROFUNG)"/>
    <property type="match status" value="1"/>
</dbReference>
<dbReference type="PROSITE" id="PS00463">
    <property type="entry name" value="ZN2_CY6_FUNGAL_1"/>
    <property type="match status" value="1"/>
</dbReference>
<dbReference type="SUPFAM" id="SSF57701">
    <property type="entry name" value="Zn2/Cys6 DNA-binding domain"/>
    <property type="match status" value="1"/>
</dbReference>
<dbReference type="PANTHER" id="PTHR47256">
    <property type="entry name" value="ZN(II)2CYS6 TRANSCRIPTION FACTOR (EUROFUNG)-RELATED"/>
    <property type="match status" value="1"/>
</dbReference>
<evidence type="ECO:0000313" key="4">
    <source>
        <dbReference type="EMBL" id="KAF1987221.1"/>
    </source>
</evidence>
<feature type="region of interest" description="Disordered" evidence="2">
    <location>
        <begin position="1"/>
        <end position="22"/>
    </location>
</feature>
<dbReference type="SMART" id="SM00066">
    <property type="entry name" value="GAL4"/>
    <property type="match status" value="1"/>
</dbReference>
<dbReference type="OrthoDB" id="10261408at2759"/>